<dbReference type="InterPro" id="IPR010921">
    <property type="entry name" value="Trp_repressor/repl_initiator"/>
</dbReference>
<reference evidence="1" key="1">
    <citation type="submission" date="2020-10" db="EMBL/GenBank/DDBJ databases">
        <authorList>
            <person name="Gilroy R."/>
        </authorList>
    </citation>
    <scope>NUCLEOTIDE SEQUENCE</scope>
    <source>
        <strain evidence="1">CHK147-3167</strain>
    </source>
</reference>
<dbReference type="Gene3D" id="1.10.10.60">
    <property type="entry name" value="Homeodomain-like"/>
    <property type="match status" value="1"/>
</dbReference>
<organism evidence="1 2">
    <name type="scientific">Candidatus Coprosoma intestinipullorum</name>
    <dbReference type="NCBI Taxonomy" id="2840752"/>
    <lineage>
        <taxon>Bacteria</taxon>
        <taxon>Bacillati</taxon>
        <taxon>Bacillota</taxon>
        <taxon>Bacillota incertae sedis</taxon>
        <taxon>Candidatus Coprosoma</taxon>
    </lineage>
</organism>
<gene>
    <name evidence="1" type="ORF">IAB27_08250</name>
</gene>
<name>A0A9D0ZSM6_9FIRM</name>
<dbReference type="Proteomes" id="UP000886786">
    <property type="component" value="Unassembled WGS sequence"/>
</dbReference>
<reference evidence="1" key="2">
    <citation type="journal article" date="2021" name="PeerJ">
        <title>Extensive microbial diversity within the chicken gut microbiome revealed by metagenomics and culture.</title>
        <authorList>
            <person name="Gilroy R."/>
            <person name="Ravi A."/>
            <person name="Getino M."/>
            <person name="Pursley I."/>
            <person name="Horton D.L."/>
            <person name="Alikhan N.F."/>
            <person name="Baker D."/>
            <person name="Gharbi K."/>
            <person name="Hall N."/>
            <person name="Watson M."/>
            <person name="Adriaenssens E.M."/>
            <person name="Foster-Nyarko E."/>
            <person name="Jarju S."/>
            <person name="Secka A."/>
            <person name="Antonio M."/>
            <person name="Oren A."/>
            <person name="Chaudhuri R.R."/>
            <person name="La Ragione R."/>
            <person name="Hildebrand F."/>
            <person name="Pallen M.J."/>
        </authorList>
    </citation>
    <scope>NUCLEOTIDE SEQUENCE</scope>
    <source>
        <strain evidence="1">CHK147-3167</strain>
    </source>
</reference>
<protein>
    <submittedName>
        <fullName evidence="1">Transposase</fullName>
    </submittedName>
</protein>
<dbReference type="GO" id="GO:0043565">
    <property type="term" value="F:sequence-specific DNA binding"/>
    <property type="evidence" value="ECO:0007669"/>
    <property type="project" value="InterPro"/>
</dbReference>
<dbReference type="EMBL" id="DVFV01000141">
    <property type="protein sequence ID" value="HIQ91584.1"/>
    <property type="molecule type" value="Genomic_DNA"/>
</dbReference>
<proteinExistence type="predicted"/>
<sequence length="106" mass="12656">MRKAELRMNEKEKYDVIKELVDHNGNKNRAAMKLGLSKRQINRLIIKYKENGKYAFIHGNRSKKPVNALDKSISEDIITLYKNKYYDFNFNHFKEFLKKDENIDVS</sequence>
<comment type="caution">
    <text evidence="1">The sequence shown here is derived from an EMBL/GenBank/DDBJ whole genome shotgun (WGS) entry which is preliminary data.</text>
</comment>
<feature type="non-terminal residue" evidence="1">
    <location>
        <position position="106"/>
    </location>
</feature>
<evidence type="ECO:0000313" key="2">
    <source>
        <dbReference type="Proteomes" id="UP000886786"/>
    </source>
</evidence>
<accession>A0A9D0ZSM6</accession>
<dbReference type="SUPFAM" id="SSF48295">
    <property type="entry name" value="TrpR-like"/>
    <property type="match status" value="1"/>
</dbReference>
<evidence type="ECO:0000313" key="1">
    <source>
        <dbReference type="EMBL" id="HIQ91584.1"/>
    </source>
</evidence>
<dbReference type="AlphaFoldDB" id="A0A9D0ZSM6"/>